<organism evidence="4 5">
    <name type="scientific">Corynebacterium atypicum</name>
    <dbReference type="NCBI Taxonomy" id="191610"/>
    <lineage>
        <taxon>Bacteria</taxon>
        <taxon>Bacillati</taxon>
        <taxon>Actinomycetota</taxon>
        <taxon>Actinomycetes</taxon>
        <taxon>Mycobacteriales</taxon>
        <taxon>Corynebacteriaceae</taxon>
        <taxon>Corynebacterium</taxon>
    </lineage>
</organism>
<dbReference type="Gene3D" id="3.90.226.10">
    <property type="entry name" value="2-enoyl-CoA Hydratase, Chain A, domain 1"/>
    <property type="match status" value="2"/>
</dbReference>
<protein>
    <recommendedName>
        <fullName evidence="6">Acyl-CoA carboxylase subunit beta</fullName>
    </recommendedName>
</protein>
<dbReference type="Pfam" id="PF01039">
    <property type="entry name" value="Carboxyl_trans"/>
    <property type="match status" value="1"/>
</dbReference>
<dbReference type="InterPro" id="IPR011763">
    <property type="entry name" value="COA_CT_C"/>
</dbReference>
<evidence type="ECO:0000313" key="4">
    <source>
        <dbReference type="EMBL" id="AIG63760.1"/>
    </source>
</evidence>
<dbReference type="PROSITE" id="PS50989">
    <property type="entry name" value="COA_CT_CTER"/>
    <property type="match status" value="1"/>
</dbReference>
<evidence type="ECO:0000313" key="5">
    <source>
        <dbReference type="Proteomes" id="UP000028504"/>
    </source>
</evidence>
<feature type="domain" description="CoA carboxyltransferase N-terminal" evidence="2">
    <location>
        <begin position="15"/>
        <end position="271"/>
    </location>
</feature>
<dbReference type="Proteomes" id="UP000028504">
    <property type="component" value="Chromosome"/>
</dbReference>
<dbReference type="RefSeq" id="WP_038607601.1">
    <property type="nucleotide sequence ID" value="NZ_CP008944.1"/>
</dbReference>
<proteinExistence type="inferred from homology"/>
<dbReference type="InterPro" id="IPR011762">
    <property type="entry name" value="COA_CT_N"/>
</dbReference>
<gene>
    <name evidence="4" type="ORF">CATYP_02640</name>
</gene>
<evidence type="ECO:0000256" key="1">
    <source>
        <dbReference type="ARBA" id="ARBA00006102"/>
    </source>
</evidence>
<accession>A0ABN4DBK6</accession>
<dbReference type="InterPro" id="IPR051047">
    <property type="entry name" value="AccD/PCCB"/>
</dbReference>
<dbReference type="SUPFAM" id="SSF52096">
    <property type="entry name" value="ClpP/crotonase"/>
    <property type="match status" value="2"/>
</dbReference>
<dbReference type="EMBL" id="CP008944">
    <property type="protein sequence ID" value="AIG63760.1"/>
    <property type="molecule type" value="Genomic_DNA"/>
</dbReference>
<name>A0ABN4DBK6_9CORY</name>
<feature type="domain" description="CoA carboxyltransferase C-terminal" evidence="3">
    <location>
        <begin position="285"/>
        <end position="532"/>
    </location>
</feature>
<reference evidence="4 5" key="1">
    <citation type="submission" date="2014-07" db="EMBL/GenBank/DDBJ databases">
        <title>Complete genome sequence of Corynebacterium atypicum DSM 44849: identifiction of the mycolic acid biosynthesis genes.</title>
        <authorList>
            <person name="Tippelt A."/>
            <person name="Mollmann S."/>
            <person name="Albersmeier A."/>
            <person name="Jaenicke S."/>
            <person name="Ruckert C."/>
            <person name="Tauch A."/>
        </authorList>
    </citation>
    <scope>NUCLEOTIDE SEQUENCE [LARGE SCALE GENOMIC DNA]</scope>
    <source>
        <strain evidence="4 5">R2070</strain>
    </source>
</reference>
<keyword evidence="5" id="KW-1185">Reference proteome</keyword>
<dbReference type="PANTHER" id="PTHR43842">
    <property type="entry name" value="PROPIONYL-COA CARBOXYLASE BETA CHAIN"/>
    <property type="match status" value="1"/>
</dbReference>
<evidence type="ECO:0000259" key="2">
    <source>
        <dbReference type="PROSITE" id="PS50980"/>
    </source>
</evidence>
<evidence type="ECO:0000259" key="3">
    <source>
        <dbReference type="PROSITE" id="PS50989"/>
    </source>
</evidence>
<dbReference type="InterPro" id="IPR034733">
    <property type="entry name" value="AcCoA_carboxyl_beta"/>
</dbReference>
<dbReference type="InterPro" id="IPR029045">
    <property type="entry name" value="ClpP/crotonase-like_dom_sf"/>
</dbReference>
<dbReference type="PANTHER" id="PTHR43842:SF2">
    <property type="entry name" value="PROPIONYL-COA CARBOXYLASE BETA CHAIN, MITOCHONDRIAL"/>
    <property type="match status" value="1"/>
</dbReference>
<sequence length="539" mass="55959">MSDASSPAAPGTSGTAGKIATLGERLAEAAAPGGDQAIQAVHEAGGLTARERVEHFLDTDSFVEIDALAKHRVTEHGLDAHRPATDGVVAGYGTVDGRKVCVFSQDATIFEGRLGESYGEKIVKVQKLAATTGVPLVSFLEGAGPRAAEGVSALAFFATILAGQAQASGLIPQIAVVTGELTGPHALLAAQADFVIMAADHAGISLTAPAIIEKVTGRTADCVGDFGASAHATASGIAHLTCDDQEQAIGAAAELIALLPANNRAEAPRTLESRVTGSVADNISEVDRELDAIIPDSARQPYDMREVINRVVDEGWFFELSAQFAGNILTGLARVEGRSVGIVANQPMELAGCVTSKASAKAARFIRICDAFNIPVVTLVDAAGFVPEHDEELSGVTLAAGKLAAAYAEAQVGTITVVTRQAMGAAEVVLGAKHLGVDLVFAWPTAQIAALDAATAVPVIHAAELRKAARRKKDVGALTEQLIDEYNETHLSPYLAAERGLVDAVIPPRETRGQLVEGLRLLDRKVVYPPAKKHSNAAL</sequence>
<dbReference type="PROSITE" id="PS50980">
    <property type="entry name" value="COA_CT_NTER"/>
    <property type="match status" value="1"/>
</dbReference>
<evidence type="ECO:0008006" key="6">
    <source>
        <dbReference type="Google" id="ProtNLM"/>
    </source>
</evidence>
<comment type="similarity">
    <text evidence="1">Belongs to the AccD/PCCB family.</text>
</comment>